<gene>
    <name evidence="1" type="ORF">D187_006779</name>
</gene>
<comment type="caution">
    <text evidence="1">The sequence shown here is derived from an EMBL/GenBank/DDBJ whole genome shotgun (WGS) entry which is preliminary data.</text>
</comment>
<proteinExistence type="predicted"/>
<dbReference type="EMBL" id="ANAH02000064">
    <property type="protein sequence ID" value="EPX57025.1"/>
    <property type="molecule type" value="Genomic_DNA"/>
</dbReference>
<evidence type="ECO:0000313" key="2">
    <source>
        <dbReference type="Proteomes" id="UP000011682"/>
    </source>
</evidence>
<dbReference type="AlphaFoldDB" id="S9NXT9"/>
<dbReference type="Proteomes" id="UP000011682">
    <property type="component" value="Unassembled WGS sequence"/>
</dbReference>
<reference evidence="1" key="1">
    <citation type="submission" date="2013-05" db="EMBL/GenBank/DDBJ databases">
        <title>Genome assembly of Cystobacter fuscus DSM 2262.</title>
        <authorList>
            <person name="Sharma G."/>
            <person name="Khatri I."/>
            <person name="Kaur C."/>
            <person name="Mayilraj S."/>
            <person name="Subramanian S."/>
        </authorList>
    </citation>
    <scope>NUCLEOTIDE SEQUENCE [LARGE SCALE GENOMIC DNA]</scope>
    <source>
        <strain evidence="1">DSM 2262</strain>
    </source>
</reference>
<evidence type="ECO:0000313" key="1">
    <source>
        <dbReference type="EMBL" id="EPX57025.1"/>
    </source>
</evidence>
<sequence length="146" mass="15863">MFGELEAVLESEGRSLGQPKAALLAFGVAVMAYNVLSVVKAAVEVGQEEEAAKRGWQVSTFYIATEVKATYSGMMTAVEPQEWSGQGEESAEQLSEVLLELAKQVKLSTLRKHPRAAKKKVKKGYVSAEEARKHVATARVLKGEKP</sequence>
<protein>
    <submittedName>
        <fullName evidence="1">Mobile element protein</fullName>
    </submittedName>
</protein>
<accession>S9NXT9</accession>
<dbReference type="OrthoDB" id="5422352at2"/>
<name>S9NXT9_CYSF2</name>
<organism evidence="1 2">
    <name type="scientific">Cystobacter fuscus (strain ATCC 25194 / DSM 2262 / NBRC 100088 / M29)</name>
    <dbReference type="NCBI Taxonomy" id="1242864"/>
    <lineage>
        <taxon>Bacteria</taxon>
        <taxon>Pseudomonadati</taxon>
        <taxon>Myxococcota</taxon>
        <taxon>Myxococcia</taxon>
        <taxon>Myxococcales</taxon>
        <taxon>Cystobacterineae</taxon>
        <taxon>Archangiaceae</taxon>
        <taxon>Cystobacter</taxon>
    </lineage>
</organism>
<keyword evidence="2" id="KW-1185">Reference proteome</keyword>
<dbReference type="eggNOG" id="COG3385">
    <property type="taxonomic scope" value="Bacteria"/>
</dbReference>